<reference evidence="1 2" key="1">
    <citation type="submission" date="2015-12" db="EMBL/GenBank/DDBJ databases">
        <title>Draft genome sequence of Moniliophthora roreri, the causal agent of frosty pod rot of cacao.</title>
        <authorList>
            <person name="Aime M.C."/>
            <person name="Diaz-Valderrama J.R."/>
            <person name="Kijpornyongpan T."/>
            <person name="Phillips-Mora W."/>
        </authorList>
    </citation>
    <scope>NUCLEOTIDE SEQUENCE [LARGE SCALE GENOMIC DNA]</scope>
    <source>
        <strain evidence="1 2">MCA 2952</strain>
    </source>
</reference>
<dbReference type="EMBL" id="LATX01002152">
    <property type="protein sequence ID" value="KTB33626.1"/>
    <property type="molecule type" value="Genomic_DNA"/>
</dbReference>
<gene>
    <name evidence="1" type="ORF">WG66_13792</name>
</gene>
<sequence length="29" mass="3450">MHCLYRCEDTGKGNAVKRQDRYSYLLIDT</sequence>
<name>A0A0W0FBE1_MONRR</name>
<accession>A0A0W0FBE1</accession>
<evidence type="ECO:0000313" key="2">
    <source>
        <dbReference type="Proteomes" id="UP000054988"/>
    </source>
</evidence>
<protein>
    <submittedName>
        <fullName evidence="1">Uncharacterized protein</fullName>
    </submittedName>
</protein>
<dbReference type="AlphaFoldDB" id="A0A0W0FBE1"/>
<comment type="caution">
    <text evidence="1">The sequence shown here is derived from an EMBL/GenBank/DDBJ whole genome shotgun (WGS) entry which is preliminary data.</text>
</comment>
<proteinExistence type="predicted"/>
<evidence type="ECO:0000313" key="1">
    <source>
        <dbReference type="EMBL" id="KTB33626.1"/>
    </source>
</evidence>
<organism evidence="1 2">
    <name type="scientific">Moniliophthora roreri</name>
    <name type="common">Frosty pod rot fungus</name>
    <name type="synonym">Monilia roreri</name>
    <dbReference type="NCBI Taxonomy" id="221103"/>
    <lineage>
        <taxon>Eukaryota</taxon>
        <taxon>Fungi</taxon>
        <taxon>Dikarya</taxon>
        <taxon>Basidiomycota</taxon>
        <taxon>Agaricomycotina</taxon>
        <taxon>Agaricomycetes</taxon>
        <taxon>Agaricomycetidae</taxon>
        <taxon>Agaricales</taxon>
        <taxon>Marasmiineae</taxon>
        <taxon>Marasmiaceae</taxon>
        <taxon>Moniliophthora</taxon>
    </lineage>
</organism>
<dbReference type="Proteomes" id="UP000054988">
    <property type="component" value="Unassembled WGS sequence"/>
</dbReference>